<organism evidence="2">
    <name type="scientific">marine metagenome</name>
    <dbReference type="NCBI Taxonomy" id="408172"/>
    <lineage>
        <taxon>unclassified sequences</taxon>
        <taxon>metagenomes</taxon>
        <taxon>ecological metagenomes</taxon>
    </lineage>
</organism>
<dbReference type="InterPro" id="IPR007731">
    <property type="entry name" value="DUF669"/>
</dbReference>
<sequence>MRNVDLGEIEDISPLPKGNYRLAAKKWKEKKSKNDNTYIKVEYQVLEPELYKNWVLWENFTISAHFALVRIKRWVKATGCVPGTLNAKLLDELKGKPFSAKVDIEEYYPFPPQNKITDFVPPEDLDDADELTSQDTSKSSDFISVSDKPYDDLPF</sequence>
<reference evidence="2" key="1">
    <citation type="submission" date="2018-05" db="EMBL/GenBank/DDBJ databases">
        <authorList>
            <person name="Lanie J.A."/>
            <person name="Ng W.-L."/>
            <person name="Kazmierczak K.M."/>
            <person name="Andrzejewski T.M."/>
            <person name="Davidsen T.M."/>
            <person name="Wayne K.J."/>
            <person name="Tettelin H."/>
            <person name="Glass J.I."/>
            <person name="Rusch D."/>
            <person name="Podicherti R."/>
            <person name="Tsui H.-C.T."/>
            <person name="Winkler M.E."/>
        </authorList>
    </citation>
    <scope>NUCLEOTIDE SEQUENCE</scope>
</reference>
<dbReference type="AlphaFoldDB" id="A0A382SK24"/>
<dbReference type="Pfam" id="PF05037">
    <property type="entry name" value="DUF669"/>
    <property type="match status" value="1"/>
</dbReference>
<evidence type="ECO:0008006" key="3">
    <source>
        <dbReference type="Google" id="ProtNLM"/>
    </source>
</evidence>
<evidence type="ECO:0000256" key="1">
    <source>
        <dbReference type="SAM" id="MobiDB-lite"/>
    </source>
</evidence>
<feature type="compositionally biased region" description="Acidic residues" evidence="1">
    <location>
        <begin position="121"/>
        <end position="132"/>
    </location>
</feature>
<feature type="compositionally biased region" description="Polar residues" evidence="1">
    <location>
        <begin position="133"/>
        <end position="143"/>
    </location>
</feature>
<feature type="region of interest" description="Disordered" evidence="1">
    <location>
        <begin position="113"/>
        <end position="155"/>
    </location>
</feature>
<proteinExistence type="predicted"/>
<evidence type="ECO:0000313" key="2">
    <source>
        <dbReference type="EMBL" id="SVD09912.1"/>
    </source>
</evidence>
<gene>
    <name evidence="2" type="ORF">METZ01_LOCUS362766</name>
</gene>
<protein>
    <recommendedName>
        <fullName evidence="3">DUF669 domain-containing protein</fullName>
    </recommendedName>
</protein>
<accession>A0A382SK24</accession>
<dbReference type="EMBL" id="UINC01129485">
    <property type="protein sequence ID" value="SVD09912.1"/>
    <property type="molecule type" value="Genomic_DNA"/>
</dbReference>
<name>A0A382SK24_9ZZZZ</name>